<proteinExistence type="inferred from homology"/>
<evidence type="ECO:0000259" key="12">
    <source>
        <dbReference type="Pfam" id="PF16327"/>
    </source>
</evidence>
<feature type="transmembrane region" description="Helical" evidence="10">
    <location>
        <begin position="121"/>
        <end position="142"/>
    </location>
</feature>
<keyword evidence="3" id="KW-1003">Cell membrane</keyword>
<keyword evidence="13" id="KW-0456">Lyase</keyword>
<dbReference type="GO" id="GO:0017004">
    <property type="term" value="P:cytochrome complex assembly"/>
    <property type="evidence" value="ECO:0007669"/>
    <property type="project" value="UniProtKB-KW"/>
</dbReference>
<accession>A0A372DKJ6</accession>
<gene>
    <name evidence="13" type="ORF">D0Y53_08730</name>
</gene>
<feature type="transmembrane region" description="Helical" evidence="10">
    <location>
        <begin position="312"/>
        <end position="333"/>
    </location>
</feature>
<evidence type="ECO:0000256" key="6">
    <source>
        <dbReference type="ARBA" id="ARBA00022748"/>
    </source>
</evidence>
<dbReference type="EMBL" id="QVPD01000008">
    <property type="protein sequence ID" value="RFP60108.1"/>
    <property type="molecule type" value="Genomic_DNA"/>
</dbReference>
<protein>
    <submittedName>
        <fullName evidence="13">Heme lyase CcmF/NrfE family subunit</fullName>
    </submittedName>
</protein>
<comment type="caution">
    <text evidence="13">The sequence shown here is derived from an EMBL/GenBank/DDBJ whole genome shotgun (WGS) entry which is preliminary data.</text>
</comment>
<dbReference type="PANTHER" id="PTHR43653">
    <property type="entry name" value="CYTOCHROME C ASSEMBLY PROTEIN-RELATED"/>
    <property type="match status" value="1"/>
</dbReference>
<feature type="transmembrane region" description="Helical" evidence="10">
    <location>
        <begin position="38"/>
        <end position="62"/>
    </location>
</feature>
<evidence type="ECO:0000256" key="10">
    <source>
        <dbReference type="SAM" id="Phobius"/>
    </source>
</evidence>
<dbReference type="InterPro" id="IPR003568">
    <property type="entry name" value="Cyt_c_biogenesis_CcmF"/>
</dbReference>
<dbReference type="Pfam" id="PF01578">
    <property type="entry name" value="Cytochrom_C_asm"/>
    <property type="match status" value="1"/>
</dbReference>
<feature type="transmembrane region" description="Helical" evidence="10">
    <location>
        <begin position="427"/>
        <end position="449"/>
    </location>
</feature>
<feature type="transmembrane region" description="Helical" evidence="10">
    <location>
        <begin position="6"/>
        <end position="26"/>
    </location>
</feature>
<dbReference type="PANTHER" id="PTHR43653:SF1">
    <property type="entry name" value="CYTOCHROME C-TYPE BIOGENESIS PROTEIN CCMF"/>
    <property type="match status" value="1"/>
</dbReference>
<dbReference type="NCBIfam" id="NF007691">
    <property type="entry name" value="PRK10369.1"/>
    <property type="match status" value="1"/>
</dbReference>
<keyword evidence="7 10" id="KW-1133">Transmembrane helix</keyword>
<dbReference type="Proteomes" id="UP000262917">
    <property type="component" value="Unassembled WGS sequence"/>
</dbReference>
<feature type="transmembrane region" description="Helical" evidence="10">
    <location>
        <begin position="274"/>
        <end position="292"/>
    </location>
</feature>
<feature type="transmembrane region" description="Helical" evidence="10">
    <location>
        <begin position="354"/>
        <end position="379"/>
    </location>
</feature>
<evidence type="ECO:0000256" key="9">
    <source>
        <dbReference type="ARBA" id="ARBA00037230"/>
    </source>
</evidence>
<organism evidence="13 14">
    <name type="scientific">Cognatiluteimonas weifangensis</name>
    <dbReference type="NCBI Taxonomy" id="2303539"/>
    <lineage>
        <taxon>Bacteria</taxon>
        <taxon>Pseudomonadati</taxon>
        <taxon>Pseudomonadota</taxon>
        <taxon>Gammaproteobacteria</taxon>
        <taxon>Lysobacterales</taxon>
        <taxon>Lysobacteraceae</taxon>
        <taxon>Cognatiluteimonas</taxon>
    </lineage>
</organism>
<evidence type="ECO:0000256" key="1">
    <source>
        <dbReference type="ARBA" id="ARBA00004429"/>
    </source>
</evidence>
<evidence type="ECO:0000256" key="5">
    <source>
        <dbReference type="ARBA" id="ARBA00022692"/>
    </source>
</evidence>
<dbReference type="GO" id="GO:0005886">
    <property type="term" value="C:plasma membrane"/>
    <property type="evidence" value="ECO:0007669"/>
    <property type="project" value="UniProtKB-SubCell"/>
</dbReference>
<dbReference type="NCBIfam" id="TIGR00353">
    <property type="entry name" value="nrfE"/>
    <property type="match status" value="1"/>
</dbReference>
<dbReference type="GO" id="GO:0016829">
    <property type="term" value="F:lyase activity"/>
    <property type="evidence" value="ECO:0007669"/>
    <property type="project" value="UniProtKB-KW"/>
</dbReference>
<feature type="transmembrane region" description="Helical" evidence="10">
    <location>
        <begin position="249"/>
        <end position="265"/>
    </location>
</feature>
<evidence type="ECO:0000313" key="13">
    <source>
        <dbReference type="EMBL" id="RFP60108.1"/>
    </source>
</evidence>
<keyword evidence="14" id="KW-1185">Reference proteome</keyword>
<dbReference type="InterPro" id="IPR002541">
    <property type="entry name" value="Cyt_c_assembly"/>
</dbReference>
<comment type="similarity">
    <text evidence="2">Belongs to the CcmF/CycK/Ccl1/NrfE/CcsA family.</text>
</comment>
<dbReference type="AlphaFoldDB" id="A0A372DKJ6"/>
<evidence type="ECO:0000256" key="7">
    <source>
        <dbReference type="ARBA" id="ARBA00022989"/>
    </source>
</evidence>
<feature type="transmembrane region" description="Helical" evidence="10">
    <location>
        <begin position="455"/>
        <end position="474"/>
    </location>
</feature>
<keyword evidence="8 10" id="KW-0472">Membrane</keyword>
<comment type="function">
    <text evidence="9">Required for the biogenesis of c-type cytochromes. Possible subunit of a heme lyase.</text>
</comment>
<dbReference type="OrthoDB" id="9761451at2"/>
<feature type="transmembrane region" description="Helical" evidence="10">
    <location>
        <begin position="394"/>
        <end position="415"/>
    </location>
</feature>
<evidence type="ECO:0000256" key="8">
    <source>
        <dbReference type="ARBA" id="ARBA00023136"/>
    </source>
</evidence>
<dbReference type="PRINTS" id="PR01410">
    <property type="entry name" value="CCBIOGENESIS"/>
</dbReference>
<feature type="transmembrane region" description="Helical" evidence="10">
    <location>
        <begin position="486"/>
        <end position="508"/>
    </location>
</feature>
<feature type="transmembrane region" description="Helical" evidence="10">
    <location>
        <begin position="82"/>
        <end position="109"/>
    </location>
</feature>
<feature type="transmembrane region" description="Helical" evidence="10">
    <location>
        <begin position="177"/>
        <end position="197"/>
    </location>
</feature>
<dbReference type="GO" id="GO:0020037">
    <property type="term" value="F:heme binding"/>
    <property type="evidence" value="ECO:0007669"/>
    <property type="project" value="InterPro"/>
</dbReference>
<feature type="domain" description="Cytochrome c assembly protein" evidence="11">
    <location>
        <begin position="89"/>
        <end position="295"/>
    </location>
</feature>
<feature type="transmembrane region" description="Helical" evidence="10">
    <location>
        <begin position="209"/>
        <end position="229"/>
    </location>
</feature>
<reference evidence="13 14" key="1">
    <citation type="submission" date="2018-08" db="EMBL/GenBank/DDBJ databases">
        <title>Lysobacter weifangensis sp. nov., a new member of the family 'Xanthomonadaceae', isolated from soil in a farmland.</title>
        <authorList>
            <person name="Zhao H."/>
        </authorList>
    </citation>
    <scope>NUCLEOTIDE SEQUENCE [LARGE SCALE GENOMIC DNA]</scope>
    <source>
        <strain evidence="13 14">WF-2</strain>
    </source>
</reference>
<feature type="transmembrane region" description="Helical" evidence="10">
    <location>
        <begin position="614"/>
        <end position="633"/>
    </location>
</feature>
<dbReference type="Pfam" id="PF16327">
    <property type="entry name" value="CcmF_C"/>
    <property type="match status" value="1"/>
</dbReference>
<feature type="domain" description="Cytochrome c-type biogenesis protein CcmF C-terminal" evidence="12">
    <location>
        <begin position="315"/>
        <end position="636"/>
    </location>
</feature>
<dbReference type="InterPro" id="IPR032523">
    <property type="entry name" value="CcmF_C"/>
</dbReference>
<evidence type="ECO:0000256" key="4">
    <source>
        <dbReference type="ARBA" id="ARBA00022519"/>
    </source>
</evidence>
<evidence type="ECO:0000313" key="14">
    <source>
        <dbReference type="Proteomes" id="UP000262917"/>
    </source>
</evidence>
<keyword evidence="6" id="KW-0201">Cytochrome c-type biogenesis</keyword>
<comment type="subcellular location">
    <subcellularLocation>
        <location evidence="1">Cell inner membrane</location>
        <topology evidence="1">Multi-pass membrane protein</topology>
    </subcellularLocation>
</comment>
<name>A0A372DKJ6_9GAMM</name>
<dbReference type="PRINTS" id="PR01411">
    <property type="entry name" value="CCMFBIOGNSIS"/>
</dbReference>
<dbReference type="GO" id="GO:0015232">
    <property type="term" value="F:heme transmembrane transporter activity"/>
    <property type="evidence" value="ECO:0007669"/>
    <property type="project" value="InterPro"/>
</dbReference>
<dbReference type="RefSeq" id="WP_117202847.1">
    <property type="nucleotide sequence ID" value="NZ_JBHTBK010000011.1"/>
</dbReference>
<keyword evidence="4" id="KW-0997">Cell inner membrane</keyword>
<keyword evidence="5 10" id="KW-0812">Transmembrane</keyword>
<dbReference type="InterPro" id="IPR003567">
    <property type="entry name" value="Cyt_c_biogenesis"/>
</dbReference>
<sequence length="645" mass="69555">MLPELGQVALLLALLVAALQGLLPLVGAQRGNRAWMAVARPAAYAQLLLVAGAFAILTYGFVAQDFSLRYVAQNSNSLLPWFYRYTAVWGAHEGSLLLWALILALWTGAVARFSRRLPDVVVARVLGVMGLVAVGFLAFLLFTSNPFERLLPAAAEGHDLNPLLQDPGMIAHPPMLYLGYVGFSVPFAFAIAALLDGNIDARWLRWTRPWTNVAWAFLTCGIAIGSWWAYYELGWGGWWFWDPVENASFMPWLAGAALLHSQAVTEKRGSFRGWTLLLAIAAFSLSLLGTFLVRSGVLTSVHAFAADPARGLFILIFLGIVIGGSLLLYALRAPGTAAQTPDPKQYFAVASRETLLLLNNLLLTSACAMVLLGTLYPLLADALELGKISVGPPYFALLFVLLMAPMVLLLPFGPLTRWQREQASRPLALLLPWAGLALGIGVAAFFLAPQGAWKAAAGLTGAAWVLAGTARFVWTRLRGGAGSRYTAEMLGMTLAHAGVGVFLVGALLTEGLSVQRELALAPGQSVTLAGHDFRFDGVQRRPGPNYIADHGTVQVLREGRAVNTLHPEKRSYAAGGQIMTEAAIDAGFLRDLYVALGEPLGDGAWAVRVHVKPFVRWIWLGAALMALGGLVAATDRRFRRREPAA</sequence>
<evidence type="ECO:0000259" key="11">
    <source>
        <dbReference type="Pfam" id="PF01578"/>
    </source>
</evidence>
<evidence type="ECO:0000256" key="3">
    <source>
        <dbReference type="ARBA" id="ARBA00022475"/>
    </source>
</evidence>
<evidence type="ECO:0000256" key="2">
    <source>
        <dbReference type="ARBA" id="ARBA00009186"/>
    </source>
</evidence>